<dbReference type="InterPro" id="IPR036047">
    <property type="entry name" value="F-box-like_dom_sf"/>
</dbReference>
<dbReference type="SUPFAM" id="SSF81383">
    <property type="entry name" value="F-box domain"/>
    <property type="match status" value="1"/>
</dbReference>
<evidence type="ECO:0000259" key="1">
    <source>
        <dbReference type="SMART" id="SM00256"/>
    </source>
</evidence>
<dbReference type="Pfam" id="PF12937">
    <property type="entry name" value="F-box-like"/>
    <property type="match status" value="1"/>
</dbReference>
<protein>
    <recommendedName>
        <fullName evidence="1">F-box domain-containing protein</fullName>
    </recommendedName>
</protein>
<dbReference type="SMART" id="SM00256">
    <property type="entry name" value="FBOX"/>
    <property type="match status" value="1"/>
</dbReference>
<evidence type="ECO:0000313" key="2">
    <source>
        <dbReference type="EMBL" id="KZV84644.1"/>
    </source>
</evidence>
<evidence type="ECO:0000313" key="3">
    <source>
        <dbReference type="Proteomes" id="UP000077266"/>
    </source>
</evidence>
<gene>
    <name evidence="2" type="ORF">EXIGLDRAFT_700230</name>
</gene>
<accession>A0A165DIU0</accession>
<proteinExistence type="predicted"/>
<reference evidence="2 3" key="1">
    <citation type="journal article" date="2016" name="Mol. Biol. Evol.">
        <title>Comparative Genomics of Early-Diverging Mushroom-Forming Fungi Provides Insights into the Origins of Lignocellulose Decay Capabilities.</title>
        <authorList>
            <person name="Nagy L.G."/>
            <person name="Riley R."/>
            <person name="Tritt A."/>
            <person name="Adam C."/>
            <person name="Daum C."/>
            <person name="Floudas D."/>
            <person name="Sun H."/>
            <person name="Yadav J.S."/>
            <person name="Pangilinan J."/>
            <person name="Larsson K.H."/>
            <person name="Matsuura K."/>
            <person name="Barry K."/>
            <person name="Labutti K."/>
            <person name="Kuo R."/>
            <person name="Ohm R.A."/>
            <person name="Bhattacharya S.S."/>
            <person name="Shirouzu T."/>
            <person name="Yoshinaga Y."/>
            <person name="Martin F.M."/>
            <person name="Grigoriev I.V."/>
            <person name="Hibbett D.S."/>
        </authorList>
    </citation>
    <scope>NUCLEOTIDE SEQUENCE [LARGE SCALE GENOMIC DNA]</scope>
    <source>
        <strain evidence="2 3">HHB12029</strain>
    </source>
</reference>
<dbReference type="AlphaFoldDB" id="A0A165DIU0"/>
<dbReference type="InParanoid" id="A0A165DIU0"/>
<dbReference type="Proteomes" id="UP000077266">
    <property type="component" value="Unassembled WGS sequence"/>
</dbReference>
<dbReference type="SUPFAM" id="SSF52047">
    <property type="entry name" value="RNI-like"/>
    <property type="match status" value="1"/>
</dbReference>
<dbReference type="InterPro" id="IPR001810">
    <property type="entry name" value="F-box_dom"/>
</dbReference>
<feature type="domain" description="F-box" evidence="1">
    <location>
        <begin position="11"/>
        <end position="51"/>
    </location>
</feature>
<organism evidence="2 3">
    <name type="scientific">Exidia glandulosa HHB12029</name>
    <dbReference type="NCBI Taxonomy" id="1314781"/>
    <lineage>
        <taxon>Eukaryota</taxon>
        <taxon>Fungi</taxon>
        <taxon>Dikarya</taxon>
        <taxon>Basidiomycota</taxon>
        <taxon>Agaricomycotina</taxon>
        <taxon>Agaricomycetes</taxon>
        <taxon>Auriculariales</taxon>
        <taxon>Exidiaceae</taxon>
        <taxon>Exidia</taxon>
    </lineage>
</organism>
<dbReference type="CDD" id="cd09917">
    <property type="entry name" value="F-box_SF"/>
    <property type="match status" value="1"/>
</dbReference>
<dbReference type="EMBL" id="KV426216">
    <property type="protein sequence ID" value="KZV84644.1"/>
    <property type="molecule type" value="Genomic_DNA"/>
</dbReference>
<name>A0A165DIU0_EXIGL</name>
<dbReference type="Gene3D" id="1.20.1280.50">
    <property type="match status" value="1"/>
</dbReference>
<sequence length="537" mass="60587">MSASVPSRFILPDEVLGLIFDCLCYRDVLSCREACRRWCAELLRRYHWSTCLTLTDHVLAETEVSERLAKLGDEALTTSIYTTPIHIRAMLLTSTSRSSAVTDDRTLRRSILDMLRNLTPHVSTLSLLLHQYYSSGDDLYPLSLPKLERLALRLTHSGSGGSFHSDCSGLMDFLDAPKLTHLVLEDFMFPDPDAPGALAPTHKVEHLKVAYNCVEPQLDILLRHFRDLQHLELSFSTRFSAQLMNGQDLPVLNTRVLPGLRSLVLVMEAHWKELLLNLQAMDISSLIVRCSKPDPEDILATLPSPHTSNQLLSMQMCRRVVVPSQAGSTAFEGTLTFVSTDPTRSVVREYTGINERHLIDREMFNTLRESIAHRIAVLHVSFDVFRDMCDCVDFEFPNLEVLCLEFSVDQSVDATDVWEEEGDHGSVSCERLKVLVLAGERETQETFISRSWLMAFVAVGLANRMDEPKIVAKVGVRIEDECDKHLEGGYAVRVREPGLDSTRAASRTFYADAAFEVARPDLEWLDKLEDIRAMCCI</sequence>
<keyword evidence="3" id="KW-1185">Reference proteome</keyword>